<dbReference type="InterPro" id="IPR002052">
    <property type="entry name" value="DNA_methylase_N6_adenine_CS"/>
</dbReference>
<evidence type="ECO:0000256" key="3">
    <source>
        <dbReference type="ARBA" id="ARBA00022691"/>
    </source>
</evidence>
<feature type="binding site" evidence="4">
    <location>
        <position position="200"/>
    </location>
    <ligand>
        <name>S-adenosyl-L-methionine</name>
        <dbReference type="ChEBI" id="CHEBI:59789"/>
    </ligand>
</feature>
<feature type="binding site" evidence="4">
    <location>
        <position position="217"/>
    </location>
    <ligand>
        <name>S-adenosyl-L-methionine</name>
        <dbReference type="ChEBI" id="CHEBI:59789"/>
    </ligand>
</feature>
<dbReference type="InterPro" id="IPR029063">
    <property type="entry name" value="SAM-dependent_MTases_sf"/>
</dbReference>
<dbReference type="NCBIfam" id="TIGR03534">
    <property type="entry name" value="RF_mod_PrmC"/>
    <property type="match status" value="1"/>
</dbReference>
<feature type="binding site" evidence="4">
    <location>
        <begin position="217"/>
        <end position="220"/>
    </location>
    <ligand>
        <name>substrate</name>
    </ligand>
</feature>
<dbReference type="PANTHER" id="PTHR47441">
    <property type="match status" value="1"/>
</dbReference>
<dbReference type="AlphaFoldDB" id="A0A7C3KHW2"/>
<proteinExistence type="inferred from homology"/>
<evidence type="ECO:0000256" key="5">
    <source>
        <dbReference type="SAM" id="MobiDB-lite"/>
    </source>
</evidence>
<comment type="similarity">
    <text evidence="4">Belongs to the protein N5-glutamine methyltransferase family. PrmC subfamily.</text>
</comment>
<dbReference type="SUPFAM" id="SSF53335">
    <property type="entry name" value="S-adenosyl-L-methionine-dependent methyltransferases"/>
    <property type="match status" value="1"/>
</dbReference>
<feature type="binding site" evidence="4">
    <location>
        <begin position="148"/>
        <end position="152"/>
    </location>
    <ligand>
        <name>S-adenosyl-L-methionine</name>
        <dbReference type="ChEBI" id="CHEBI:59789"/>
    </ligand>
</feature>
<keyword evidence="1 4" id="KW-0489">Methyltransferase</keyword>
<dbReference type="InterPro" id="IPR052663">
    <property type="entry name" value="RF_glutamine_MTase_cyano"/>
</dbReference>
<dbReference type="EMBL" id="DSRU01000347">
    <property type="protein sequence ID" value="HFN00864.1"/>
    <property type="molecule type" value="Genomic_DNA"/>
</dbReference>
<dbReference type="InterPro" id="IPR004556">
    <property type="entry name" value="HemK-like"/>
</dbReference>
<feature type="domain" description="Methyltransferase small" evidence="6">
    <location>
        <begin position="134"/>
        <end position="220"/>
    </location>
</feature>
<dbReference type="CDD" id="cd02440">
    <property type="entry name" value="AdoMet_MTases"/>
    <property type="match status" value="1"/>
</dbReference>
<feature type="binding site" evidence="4">
    <location>
        <position position="171"/>
    </location>
    <ligand>
        <name>S-adenosyl-L-methionine</name>
        <dbReference type="ChEBI" id="CHEBI:59789"/>
    </ligand>
</feature>
<evidence type="ECO:0000256" key="1">
    <source>
        <dbReference type="ARBA" id="ARBA00022603"/>
    </source>
</evidence>
<comment type="catalytic activity">
    <reaction evidence="4">
        <text>L-glutaminyl-[peptide chain release factor] + S-adenosyl-L-methionine = N(5)-methyl-L-glutaminyl-[peptide chain release factor] + S-adenosyl-L-homocysteine + H(+)</text>
        <dbReference type="Rhea" id="RHEA:42896"/>
        <dbReference type="Rhea" id="RHEA-COMP:10271"/>
        <dbReference type="Rhea" id="RHEA-COMP:10272"/>
        <dbReference type="ChEBI" id="CHEBI:15378"/>
        <dbReference type="ChEBI" id="CHEBI:30011"/>
        <dbReference type="ChEBI" id="CHEBI:57856"/>
        <dbReference type="ChEBI" id="CHEBI:59789"/>
        <dbReference type="ChEBI" id="CHEBI:61891"/>
        <dbReference type="EC" id="2.1.1.297"/>
    </reaction>
</comment>
<dbReference type="PROSITE" id="PS00092">
    <property type="entry name" value="N6_MTASE"/>
    <property type="match status" value="1"/>
</dbReference>
<name>A0A7C3KHW2_9CYAN</name>
<organism evidence="7">
    <name type="scientific">Oscillatoriales cyanobacterium SpSt-418</name>
    <dbReference type="NCBI Taxonomy" id="2282169"/>
    <lineage>
        <taxon>Bacteria</taxon>
        <taxon>Bacillati</taxon>
        <taxon>Cyanobacteriota</taxon>
        <taxon>Cyanophyceae</taxon>
        <taxon>Oscillatoriophycideae</taxon>
        <taxon>Oscillatoriales</taxon>
    </lineage>
</organism>
<gene>
    <name evidence="4 7" type="primary">prmC</name>
    <name evidence="7" type="ORF">ENR64_24535</name>
</gene>
<protein>
    <recommendedName>
        <fullName evidence="4">Release factor glutamine methyltransferase</fullName>
        <shortName evidence="4">RF MTase</shortName>
        <ecNumber evidence="4">2.1.1.297</ecNumber>
    </recommendedName>
    <alternativeName>
        <fullName evidence="4">N5-glutamine methyltransferase PrmC</fullName>
    </alternativeName>
    <alternativeName>
        <fullName evidence="4">Protein-(glutamine-N5) MTase PrmC</fullName>
    </alternativeName>
    <alternativeName>
        <fullName evidence="4">Protein-glutamine N-methyltransferase PrmC</fullName>
    </alternativeName>
</protein>
<dbReference type="PANTHER" id="PTHR47441:SF3">
    <property type="entry name" value="RELEASE FACTOR GLUTAMINE METHYLTRANSFERASE"/>
    <property type="match status" value="1"/>
</dbReference>
<sequence>MDTFANNPFTQHWGECRFSVERPQVWQWRTQAQQQAISTNIPSNEVDWLLSLMSDLSRLDLRLGGMGDRSVQLRLPWEDLKILWQQRVEQRKPLQHLLGFAPWRDFWLRVSPDVLIPRPETELIIDLAQQALNLAGLDSANSHWADLGTGSGAIALGLATTFPKATIHAVDYSEAALAIAQANATAYHLKNRIQFYHGSWLEPLTPLKGQLQGIVSNPPYIPTAVVPSLQPEVTQHEPHLALDGGTDGLASVQHLIAIAPLYLQPRGIWLVELMAGQAPTVADLLAANGHYQTIQIHVDLAGIERFVSATRQESGITEMKDSLSTASARPMPPQHPAS</sequence>
<feature type="region of interest" description="Disordered" evidence="5">
    <location>
        <begin position="314"/>
        <end position="338"/>
    </location>
</feature>
<dbReference type="InterPro" id="IPR007848">
    <property type="entry name" value="Small_mtfrase_dom"/>
</dbReference>
<evidence type="ECO:0000256" key="2">
    <source>
        <dbReference type="ARBA" id="ARBA00022679"/>
    </source>
</evidence>
<evidence type="ECO:0000259" key="6">
    <source>
        <dbReference type="Pfam" id="PF05175"/>
    </source>
</evidence>
<dbReference type="GO" id="GO:0032259">
    <property type="term" value="P:methylation"/>
    <property type="evidence" value="ECO:0007669"/>
    <property type="project" value="UniProtKB-KW"/>
</dbReference>
<dbReference type="InterPro" id="IPR019874">
    <property type="entry name" value="RF_methyltr_PrmC"/>
</dbReference>
<dbReference type="GO" id="GO:0003676">
    <property type="term" value="F:nucleic acid binding"/>
    <property type="evidence" value="ECO:0007669"/>
    <property type="project" value="InterPro"/>
</dbReference>
<evidence type="ECO:0000256" key="4">
    <source>
        <dbReference type="HAMAP-Rule" id="MF_02126"/>
    </source>
</evidence>
<keyword evidence="3 4" id="KW-0949">S-adenosyl-L-methionine</keyword>
<dbReference type="GO" id="GO:0102559">
    <property type="term" value="F:peptide chain release factor N(5)-glutamine methyltransferase activity"/>
    <property type="evidence" value="ECO:0007669"/>
    <property type="project" value="UniProtKB-EC"/>
</dbReference>
<dbReference type="HAMAP" id="MF_02126">
    <property type="entry name" value="RF_methyltr_PrmC"/>
    <property type="match status" value="1"/>
</dbReference>
<comment type="function">
    <text evidence="4">Methylates the class 1 translation termination release factors RF1/PrfA and RF2/PrfB on the glutamine residue of the universally conserved GGQ motif.</text>
</comment>
<dbReference type="NCBIfam" id="TIGR00536">
    <property type="entry name" value="hemK_fam"/>
    <property type="match status" value="1"/>
</dbReference>
<keyword evidence="2 4" id="KW-0808">Transferase</keyword>
<dbReference type="Gene3D" id="3.40.50.150">
    <property type="entry name" value="Vaccinia Virus protein VP39"/>
    <property type="match status" value="1"/>
</dbReference>
<evidence type="ECO:0000313" key="7">
    <source>
        <dbReference type="EMBL" id="HFN00864.1"/>
    </source>
</evidence>
<dbReference type="EC" id="2.1.1.297" evidence="4"/>
<accession>A0A7C3KHW2</accession>
<comment type="caution">
    <text evidence="7">The sequence shown here is derived from an EMBL/GenBank/DDBJ whole genome shotgun (WGS) entry which is preliminary data.</text>
</comment>
<reference evidence="7" key="1">
    <citation type="journal article" date="2020" name="mSystems">
        <title>Genome- and Community-Level Interaction Insights into Carbon Utilization and Element Cycling Functions of Hydrothermarchaeota in Hydrothermal Sediment.</title>
        <authorList>
            <person name="Zhou Z."/>
            <person name="Liu Y."/>
            <person name="Xu W."/>
            <person name="Pan J."/>
            <person name="Luo Z.H."/>
            <person name="Li M."/>
        </authorList>
    </citation>
    <scope>NUCLEOTIDE SEQUENCE [LARGE SCALE GENOMIC DNA]</scope>
    <source>
        <strain evidence="7">SpSt-418</strain>
    </source>
</reference>
<dbReference type="Pfam" id="PF05175">
    <property type="entry name" value="MTS"/>
    <property type="match status" value="1"/>
</dbReference>